<accession>X6N8D3</accession>
<evidence type="ECO:0000313" key="2">
    <source>
        <dbReference type="EMBL" id="ETO22540.1"/>
    </source>
</evidence>
<feature type="transmembrane region" description="Helical" evidence="1">
    <location>
        <begin position="120"/>
        <end position="142"/>
    </location>
</feature>
<proteinExistence type="predicted"/>
<feature type="transmembrane region" description="Helical" evidence="1">
    <location>
        <begin position="82"/>
        <end position="100"/>
    </location>
</feature>
<sequence length="223" mass="25197">MNITASSHNVSSVLDKCVITTEQYLKEDRTSIDSNVQITKWLANTTVVVSFNDQTLGYTILNQCEEQSYENEISTSTNHSGFFFLFICFKKICMYMYTYFEMTSFFIYCLHTGKHKKKTALIGVLITIISVLCIVAVFYFWYWRHRKRQVEWIASQEIIQISMHSIPKKMQKKSAKKTAKLPDTVATTTAADTTNSVNSAVNNTATTTTGEGALLLNAVASSI</sequence>
<dbReference type="AlphaFoldDB" id="X6N8D3"/>
<evidence type="ECO:0000256" key="1">
    <source>
        <dbReference type="SAM" id="Phobius"/>
    </source>
</evidence>
<gene>
    <name evidence="2" type="ORF">RFI_14660</name>
</gene>
<keyword evidence="1" id="KW-0812">Transmembrane</keyword>
<keyword evidence="1" id="KW-1133">Transmembrane helix</keyword>
<dbReference type="EMBL" id="ASPP01010647">
    <property type="protein sequence ID" value="ETO22540.1"/>
    <property type="molecule type" value="Genomic_DNA"/>
</dbReference>
<name>X6N8D3_RETFI</name>
<protein>
    <submittedName>
        <fullName evidence="2">Uncharacterized protein</fullName>
    </submittedName>
</protein>
<reference evidence="2 3" key="1">
    <citation type="journal article" date="2013" name="Curr. Biol.">
        <title>The Genome of the Foraminiferan Reticulomyxa filosa.</title>
        <authorList>
            <person name="Glockner G."/>
            <person name="Hulsmann N."/>
            <person name="Schleicher M."/>
            <person name="Noegel A.A."/>
            <person name="Eichinger L."/>
            <person name="Gallinger C."/>
            <person name="Pawlowski J."/>
            <person name="Sierra R."/>
            <person name="Euteneuer U."/>
            <person name="Pillet L."/>
            <person name="Moustafa A."/>
            <person name="Platzer M."/>
            <person name="Groth M."/>
            <person name="Szafranski K."/>
            <person name="Schliwa M."/>
        </authorList>
    </citation>
    <scope>NUCLEOTIDE SEQUENCE [LARGE SCALE GENOMIC DNA]</scope>
</reference>
<evidence type="ECO:0000313" key="3">
    <source>
        <dbReference type="Proteomes" id="UP000023152"/>
    </source>
</evidence>
<keyword evidence="1" id="KW-0472">Membrane</keyword>
<organism evidence="2 3">
    <name type="scientific">Reticulomyxa filosa</name>
    <dbReference type="NCBI Taxonomy" id="46433"/>
    <lineage>
        <taxon>Eukaryota</taxon>
        <taxon>Sar</taxon>
        <taxon>Rhizaria</taxon>
        <taxon>Retaria</taxon>
        <taxon>Foraminifera</taxon>
        <taxon>Monothalamids</taxon>
        <taxon>Reticulomyxidae</taxon>
        <taxon>Reticulomyxa</taxon>
    </lineage>
</organism>
<keyword evidence="3" id="KW-1185">Reference proteome</keyword>
<dbReference type="Proteomes" id="UP000023152">
    <property type="component" value="Unassembled WGS sequence"/>
</dbReference>
<comment type="caution">
    <text evidence="2">The sequence shown here is derived from an EMBL/GenBank/DDBJ whole genome shotgun (WGS) entry which is preliminary data.</text>
</comment>